<accession>A0AAD8NH23</accession>
<dbReference type="Proteomes" id="UP001229421">
    <property type="component" value="Unassembled WGS sequence"/>
</dbReference>
<keyword evidence="2" id="KW-1185">Reference proteome</keyword>
<reference evidence="1" key="1">
    <citation type="journal article" date="2023" name="bioRxiv">
        <title>Improved chromosome-level genome assembly for marigold (Tagetes erecta).</title>
        <authorList>
            <person name="Jiang F."/>
            <person name="Yuan L."/>
            <person name="Wang S."/>
            <person name="Wang H."/>
            <person name="Xu D."/>
            <person name="Wang A."/>
            <person name="Fan W."/>
        </authorList>
    </citation>
    <scope>NUCLEOTIDE SEQUENCE</scope>
    <source>
        <strain evidence="1">WSJ</strain>
        <tissue evidence="1">Leaf</tissue>
    </source>
</reference>
<proteinExistence type="predicted"/>
<evidence type="ECO:0000313" key="2">
    <source>
        <dbReference type="Proteomes" id="UP001229421"/>
    </source>
</evidence>
<sequence length="164" mass="19353">MSRFDRFRFKLKYYKDFWNSATYDLNTQPGEIFATVMGERIVFTAEDVAKMLKMEPDVGSPMLLNLTDVYNGFNEMGYEGTDFLARREIKKSFLSKEWRFIAHVIIACLDHRKRGTDGLNFEWARTMLNLCKGDKANIPQMIFGYMIENIQASRKDKWLLYLRS</sequence>
<name>A0AAD8NH23_TARER</name>
<evidence type="ECO:0000313" key="1">
    <source>
        <dbReference type="EMBL" id="KAK1407731.1"/>
    </source>
</evidence>
<comment type="caution">
    <text evidence="1">The sequence shown here is derived from an EMBL/GenBank/DDBJ whole genome shotgun (WGS) entry which is preliminary data.</text>
</comment>
<gene>
    <name evidence="1" type="ORF">QVD17_39355</name>
</gene>
<organism evidence="1 2">
    <name type="scientific">Tagetes erecta</name>
    <name type="common">African marigold</name>
    <dbReference type="NCBI Taxonomy" id="13708"/>
    <lineage>
        <taxon>Eukaryota</taxon>
        <taxon>Viridiplantae</taxon>
        <taxon>Streptophyta</taxon>
        <taxon>Embryophyta</taxon>
        <taxon>Tracheophyta</taxon>
        <taxon>Spermatophyta</taxon>
        <taxon>Magnoliopsida</taxon>
        <taxon>eudicotyledons</taxon>
        <taxon>Gunneridae</taxon>
        <taxon>Pentapetalae</taxon>
        <taxon>asterids</taxon>
        <taxon>campanulids</taxon>
        <taxon>Asterales</taxon>
        <taxon>Asteraceae</taxon>
        <taxon>Asteroideae</taxon>
        <taxon>Heliantheae alliance</taxon>
        <taxon>Tageteae</taxon>
        <taxon>Tagetes</taxon>
    </lineage>
</organism>
<dbReference type="AlphaFoldDB" id="A0AAD8NH23"/>
<dbReference type="EMBL" id="JAUHHV010000011">
    <property type="protein sequence ID" value="KAK1407731.1"/>
    <property type="molecule type" value="Genomic_DNA"/>
</dbReference>
<protein>
    <submittedName>
        <fullName evidence="1">Uncharacterized protein</fullName>
    </submittedName>
</protein>